<dbReference type="Pfam" id="PF08240">
    <property type="entry name" value="ADH_N"/>
    <property type="match status" value="1"/>
</dbReference>
<dbReference type="HOGENOM" id="CLU_026673_3_4_2"/>
<dbReference type="InterPro" id="IPR013149">
    <property type="entry name" value="ADH-like_C"/>
</dbReference>
<name>H2C4Z7_9CREN</name>
<evidence type="ECO:0000313" key="5">
    <source>
        <dbReference type="Proteomes" id="UP000003980"/>
    </source>
</evidence>
<proteinExistence type="predicted"/>
<dbReference type="Proteomes" id="UP000003980">
    <property type="component" value="Unassembled WGS sequence"/>
</dbReference>
<keyword evidence="1" id="KW-0521">NADP</keyword>
<dbReference type="AlphaFoldDB" id="H2C4Z7"/>
<dbReference type="PANTHER" id="PTHR48106:SF18">
    <property type="entry name" value="QUINONE OXIDOREDUCTASE PIG3"/>
    <property type="match status" value="1"/>
</dbReference>
<dbReference type="Pfam" id="PF00107">
    <property type="entry name" value="ADH_zinc_N"/>
    <property type="match status" value="1"/>
</dbReference>
<dbReference type="SUPFAM" id="SSF50129">
    <property type="entry name" value="GroES-like"/>
    <property type="match status" value="1"/>
</dbReference>
<dbReference type="EMBL" id="JH597761">
    <property type="protein sequence ID" value="EHP71088.1"/>
    <property type="molecule type" value="Genomic_DNA"/>
</dbReference>
<evidence type="ECO:0000256" key="1">
    <source>
        <dbReference type="ARBA" id="ARBA00022857"/>
    </source>
</evidence>
<keyword evidence="5" id="KW-1185">Reference proteome</keyword>
<reference evidence="4 5" key="1">
    <citation type="submission" date="2012-01" db="EMBL/GenBank/DDBJ databases">
        <title>Improved High-Quality Draft sequence of Metallosphaera yellowstonensis MK1.</title>
        <authorList>
            <consortium name="US DOE Joint Genome Institute"/>
            <person name="Lucas S."/>
            <person name="Han J."/>
            <person name="Cheng J.-F."/>
            <person name="Goodwin L."/>
            <person name="Pitluck S."/>
            <person name="Peters L."/>
            <person name="Teshima H."/>
            <person name="Detter J.C."/>
            <person name="Han C."/>
            <person name="Tapia R."/>
            <person name="Land M."/>
            <person name="Hauser L."/>
            <person name="Kyrpides N."/>
            <person name="Kozubal M."/>
            <person name="Macur R.E."/>
            <person name="Jay Z."/>
            <person name="Inskeep W."/>
            <person name="Woyke T."/>
        </authorList>
    </citation>
    <scope>NUCLEOTIDE SEQUENCE [LARGE SCALE GENOMIC DNA]</scope>
    <source>
        <strain evidence="4 5">MK1</strain>
    </source>
</reference>
<gene>
    <name evidence="4" type="ORF">MetMK1DRAFT_00015920</name>
</gene>
<dbReference type="GO" id="GO:0016651">
    <property type="term" value="F:oxidoreductase activity, acting on NAD(P)H"/>
    <property type="evidence" value="ECO:0007669"/>
    <property type="project" value="TreeGrafter"/>
</dbReference>
<dbReference type="GO" id="GO:0070402">
    <property type="term" value="F:NADPH binding"/>
    <property type="evidence" value="ECO:0007669"/>
    <property type="project" value="TreeGrafter"/>
</dbReference>
<organism evidence="4 5">
    <name type="scientific">Metallosphaera yellowstonensis MK1</name>
    <dbReference type="NCBI Taxonomy" id="671065"/>
    <lineage>
        <taxon>Archaea</taxon>
        <taxon>Thermoproteota</taxon>
        <taxon>Thermoprotei</taxon>
        <taxon>Sulfolobales</taxon>
        <taxon>Sulfolobaceae</taxon>
        <taxon>Metallosphaera</taxon>
    </lineage>
</organism>
<dbReference type="SMART" id="SM00829">
    <property type="entry name" value="PKS_ER"/>
    <property type="match status" value="1"/>
</dbReference>
<dbReference type="InterPro" id="IPR013154">
    <property type="entry name" value="ADH-like_N"/>
</dbReference>
<accession>H2C4Z7</accession>
<dbReference type="InterPro" id="IPR020843">
    <property type="entry name" value="ER"/>
</dbReference>
<dbReference type="eggNOG" id="arCOG01458">
    <property type="taxonomic scope" value="Archaea"/>
</dbReference>
<keyword evidence="2" id="KW-0560">Oxidoreductase</keyword>
<dbReference type="PANTHER" id="PTHR48106">
    <property type="entry name" value="QUINONE OXIDOREDUCTASE PIG3-RELATED"/>
    <property type="match status" value="1"/>
</dbReference>
<dbReference type="SUPFAM" id="SSF51735">
    <property type="entry name" value="NAD(P)-binding Rossmann-fold domains"/>
    <property type="match status" value="1"/>
</dbReference>
<dbReference type="InterPro" id="IPR011032">
    <property type="entry name" value="GroES-like_sf"/>
</dbReference>
<dbReference type="Gene3D" id="3.90.180.10">
    <property type="entry name" value="Medium-chain alcohol dehydrogenases, catalytic domain"/>
    <property type="match status" value="1"/>
</dbReference>
<dbReference type="InterPro" id="IPR036291">
    <property type="entry name" value="NAD(P)-bd_dom_sf"/>
</dbReference>
<feature type="domain" description="Enoyl reductase (ER)" evidence="3">
    <location>
        <begin position="31"/>
        <end position="347"/>
    </location>
</feature>
<protein>
    <submittedName>
        <fullName evidence="4">Zn-dependent alcohol dehydrogenase</fullName>
    </submittedName>
</protein>
<evidence type="ECO:0000259" key="3">
    <source>
        <dbReference type="SMART" id="SM00829"/>
    </source>
</evidence>
<evidence type="ECO:0000313" key="4">
    <source>
        <dbReference type="EMBL" id="EHP71088.1"/>
    </source>
</evidence>
<dbReference type="STRING" id="671065.MetMK1DRAFT_00015920"/>
<sequence>MSGESLGTDGKAQYPHRVVFNVKALLFERQGLENLELRDVDTRELREGEVRLRVTLASVNPVDILSVEKLRVSPMPHIPGSEFTGVVKEVGEGVENVKEGQKVAVYTRLFDGKCDMCMRGEQTYCVSGKRMGVEAQGGYAEEVIVPAINVFPSDLPEEALASLPIATLTPYHALRTARVSPGETVVVLGASGNTGSFAVQLAKFMGATVVAVTRKEWVKELGADYVVDYSHADVLVRDITEGRMADVVVNPLGKDYWDLGLKLVGNLGRLVFFGGITGNQTSINLGEIYSRHISLLGTNRGRVSEFVELLRLCRRCKVKVGKVFPLERGVEAMMEFKSGSRDGRIFIKVN</sequence>
<evidence type="ECO:0000256" key="2">
    <source>
        <dbReference type="ARBA" id="ARBA00023002"/>
    </source>
</evidence>